<evidence type="ECO:0000313" key="5">
    <source>
        <dbReference type="EMBL" id="KAL1584130.1"/>
    </source>
</evidence>
<accession>A0AB34KHA5</accession>
<evidence type="ECO:0008006" key="7">
    <source>
        <dbReference type="Google" id="ProtNLM"/>
    </source>
</evidence>
<dbReference type="Pfam" id="PF25053">
    <property type="entry name" value="DUF7791"/>
    <property type="match status" value="1"/>
</dbReference>
<feature type="region of interest" description="Disordered" evidence="2">
    <location>
        <begin position="639"/>
        <end position="781"/>
    </location>
</feature>
<evidence type="ECO:0000256" key="2">
    <source>
        <dbReference type="SAM" id="MobiDB-lite"/>
    </source>
</evidence>
<feature type="domain" description="Nephrocystin 3-like N-terminal" evidence="3">
    <location>
        <begin position="281"/>
        <end position="449"/>
    </location>
</feature>
<dbReference type="Proteomes" id="UP000803884">
    <property type="component" value="Unassembled WGS sequence"/>
</dbReference>
<evidence type="ECO:0000256" key="1">
    <source>
        <dbReference type="ARBA" id="ARBA00022737"/>
    </source>
</evidence>
<evidence type="ECO:0000313" key="6">
    <source>
        <dbReference type="Proteomes" id="UP000803884"/>
    </source>
</evidence>
<feature type="compositionally biased region" description="Basic and acidic residues" evidence="2">
    <location>
        <begin position="768"/>
        <end position="781"/>
    </location>
</feature>
<keyword evidence="6" id="KW-1185">Reference proteome</keyword>
<sequence length="1216" mass="138336">MALEATAALGVASSVCQLIDFASKLLSESYAIYQSGDEKSVKRLQLETAISTITELSASVDASVAHTALGRGLSSEERSLQNICERTRGTSLQLLEVLDEITLTSGNLAWRSFREALSMRWQKQKIDSILESLCNHRLEINSFLLVLLRKQMDEAAHGNVEVRRQLEAIRAAQADTSSRISNLFSSTRTWQADLVNTMYREDWRPFQENKKRNFGDIAKVSRKMTDVVRQEREAEARRRLIDRLKFFEIRDRQQRIPQAHAKTFRWVYRHKQWGGRPDGRLADWLERDSGIFWITGKPASGKSTLMKYVEENSKTHRHLQKWAGSGFTLMKCRYFFWRAGDHLQKSTTGLLQTLLYDCLSQVPDLVQKVLPERWASFHSFGDDGRPWSWFELAKAFDLTVKFLVSQQTIKLFLIVDGLDECEGDHFELISLLQQVALLSDDVKILLASRPEQAFQDSFQHGPNIRMQDLTFPDITAYIDAELCTQPIFQRFKNNQQQHADLLVEQIAQKASGVFLWVILAVRSLVTGLRNGDRVSDLEQRLAAIPPELDELYSSLLRSLEPLYFKHASEIFQIVRACPTQLNLLDLAFTDEQNLTFQGEDGVFALVKDEVESRNDIGVRQLTSRCRGLLEVSNISSNNQQPDVLAAEKSSASDSSSGDEDQSALDTASDDSTSDSEDDTGLLRNISAQTTLAIRGRLKPSPLPMTPEHPKQNALPIAWGTRPLGNQMSVNHGRQLDGHVSDTEFGPVDSCPEREIIEETDTESQFAPEHPHPERQTREEVDLETPTKDVPAHYPSCQEGQHHVVTTYQPMDRIVEPVHRRIACLEHKMWKPEKSYGFHTPWYYSWIRRKRRGIISTLDSSDEVEKSGHSDPHIRGLAQTPRTAALGDFPIFSVDYIHKTAKDFMEQPENWRVILSGSDPGFSPQLALLRSSICMLGRLPPSKISTFTFWAWVIWCFQCAAEAEKAGVHAVDSYWLNQLDRAAARTAISTSGMGRNLLKIAQEETPFTWSPTIVKDFRTGISRESAYGFEEHDPQSRWRLGPKLAVLCIQWNLPAVLEQMVETGMPLTHDRSGRPMLEYVWIGRGDGPNQNEEASFEEKSYEKYCRRFPSGASVASLIKGGADPNEWYANGTPWLRTLARMYKVYISKNRQEAQKANDFEAWYDVYMAFVQGGADPLADLNCPSGSYARELFEKWDRGKLKRLQSLMKTKQRKVPVR</sequence>
<reference evidence="5 6" key="1">
    <citation type="journal article" date="2020" name="Microbiol. Resour. Announc.">
        <title>Draft Genome Sequence of a Cladosporium Species Isolated from the Mesophotic Ascidian Didemnum maculosum.</title>
        <authorList>
            <person name="Gioti A."/>
            <person name="Siaperas R."/>
            <person name="Nikolaivits E."/>
            <person name="Le Goff G."/>
            <person name="Ouazzani J."/>
            <person name="Kotoulas G."/>
            <person name="Topakas E."/>
        </authorList>
    </citation>
    <scope>NUCLEOTIDE SEQUENCE [LARGE SCALE GENOMIC DNA]</scope>
    <source>
        <strain evidence="5 6">TM138-S3</strain>
    </source>
</reference>
<proteinExistence type="predicted"/>
<protein>
    <recommendedName>
        <fullName evidence="7">NACHT domain-containing protein</fullName>
    </recommendedName>
</protein>
<dbReference type="SUPFAM" id="SSF52540">
    <property type="entry name" value="P-loop containing nucleoside triphosphate hydrolases"/>
    <property type="match status" value="1"/>
</dbReference>
<feature type="domain" description="DUF7791" evidence="4">
    <location>
        <begin position="558"/>
        <end position="641"/>
    </location>
</feature>
<dbReference type="InterPro" id="IPR056693">
    <property type="entry name" value="DUF7791"/>
</dbReference>
<gene>
    <name evidence="5" type="ORF">WHR41_07269</name>
</gene>
<dbReference type="Pfam" id="PF24883">
    <property type="entry name" value="NPHP3_N"/>
    <property type="match status" value="1"/>
</dbReference>
<dbReference type="Gene3D" id="3.40.50.300">
    <property type="entry name" value="P-loop containing nucleotide triphosphate hydrolases"/>
    <property type="match status" value="1"/>
</dbReference>
<keyword evidence="1" id="KW-0677">Repeat</keyword>
<feature type="compositionally biased region" description="Low complexity" evidence="2">
    <location>
        <begin position="646"/>
        <end position="655"/>
    </location>
</feature>
<evidence type="ECO:0000259" key="4">
    <source>
        <dbReference type="Pfam" id="PF25053"/>
    </source>
</evidence>
<dbReference type="PANTHER" id="PTHR10039">
    <property type="entry name" value="AMELOGENIN"/>
    <property type="match status" value="1"/>
</dbReference>
<dbReference type="EMBL" id="JAAQHG020000028">
    <property type="protein sequence ID" value="KAL1584130.1"/>
    <property type="molecule type" value="Genomic_DNA"/>
</dbReference>
<evidence type="ECO:0000259" key="3">
    <source>
        <dbReference type="Pfam" id="PF24883"/>
    </source>
</evidence>
<dbReference type="InterPro" id="IPR056884">
    <property type="entry name" value="NPHP3-like_N"/>
</dbReference>
<feature type="compositionally biased region" description="Acidic residues" evidence="2">
    <location>
        <begin position="656"/>
        <end position="679"/>
    </location>
</feature>
<comment type="caution">
    <text evidence="5">The sequence shown here is derived from an EMBL/GenBank/DDBJ whole genome shotgun (WGS) entry which is preliminary data.</text>
</comment>
<dbReference type="GeneID" id="96008712"/>
<dbReference type="AlphaFoldDB" id="A0AB34KHA5"/>
<dbReference type="PANTHER" id="PTHR10039:SF5">
    <property type="entry name" value="NACHT DOMAIN-CONTAINING PROTEIN"/>
    <property type="match status" value="1"/>
</dbReference>
<dbReference type="InterPro" id="IPR027417">
    <property type="entry name" value="P-loop_NTPase"/>
</dbReference>
<organism evidence="5 6">
    <name type="scientific">Cladosporium halotolerans</name>
    <dbReference type="NCBI Taxonomy" id="1052096"/>
    <lineage>
        <taxon>Eukaryota</taxon>
        <taxon>Fungi</taxon>
        <taxon>Dikarya</taxon>
        <taxon>Ascomycota</taxon>
        <taxon>Pezizomycotina</taxon>
        <taxon>Dothideomycetes</taxon>
        <taxon>Dothideomycetidae</taxon>
        <taxon>Cladosporiales</taxon>
        <taxon>Cladosporiaceae</taxon>
        <taxon>Cladosporium</taxon>
    </lineage>
</organism>
<dbReference type="RefSeq" id="XP_069227236.1">
    <property type="nucleotide sequence ID" value="XM_069375874.1"/>
</dbReference>
<name>A0AB34KHA5_9PEZI</name>